<feature type="transmembrane region" description="Helical" evidence="3">
    <location>
        <begin position="196"/>
        <end position="217"/>
    </location>
</feature>
<name>A0ABY2QLB1_9SPHN</name>
<dbReference type="Pfam" id="PF08009">
    <property type="entry name" value="CDP-OH_P_tran_2"/>
    <property type="match status" value="1"/>
</dbReference>
<keyword evidence="3" id="KW-0812">Transmembrane</keyword>
<evidence type="ECO:0000259" key="4">
    <source>
        <dbReference type="Pfam" id="PF08009"/>
    </source>
</evidence>
<dbReference type="Proteomes" id="UP000308038">
    <property type="component" value="Unassembled WGS sequence"/>
</dbReference>
<feature type="transmembrane region" description="Helical" evidence="3">
    <location>
        <begin position="102"/>
        <end position="121"/>
    </location>
</feature>
<dbReference type="InterPro" id="IPR048254">
    <property type="entry name" value="CDP_ALCOHOL_P_TRANSF_CS"/>
</dbReference>
<dbReference type="Pfam" id="PF01066">
    <property type="entry name" value="CDP-OH_P_transf"/>
    <property type="match status" value="1"/>
</dbReference>
<feature type="transmembrane region" description="Helical" evidence="3">
    <location>
        <begin position="63"/>
        <end position="81"/>
    </location>
</feature>
<evidence type="ECO:0000256" key="1">
    <source>
        <dbReference type="ARBA" id="ARBA00022679"/>
    </source>
</evidence>
<evidence type="ECO:0000313" key="6">
    <source>
        <dbReference type="Proteomes" id="UP000308038"/>
    </source>
</evidence>
<keyword evidence="3" id="KW-0472">Membrane</keyword>
<feature type="domain" description="CDP-alcohol phosphatidyltransferase C-terminal" evidence="4">
    <location>
        <begin position="228"/>
        <end position="260"/>
    </location>
</feature>
<evidence type="ECO:0000313" key="5">
    <source>
        <dbReference type="EMBL" id="THG40497.1"/>
    </source>
</evidence>
<comment type="similarity">
    <text evidence="2">Belongs to the CDP-alcohol phosphatidyltransferase class-I family.</text>
</comment>
<reference evidence="5 6" key="1">
    <citation type="submission" date="2019-04" db="EMBL/GenBank/DDBJ databases">
        <title>Microbes associate with the intestines of laboratory mice.</title>
        <authorList>
            <person name="Navarre W."/>
            <person name="Wong E."/>
            <person name="Huang K.C."/>
            <person name="Tropini C."/>
            <person name="Ng K."/>
            <person name="Yu B."/>
        </authorList>
    </citation>
    <scope>NUCLEOTIDE SEQUENCE [LARGE SCALE GENOMIC DNA]</scope>
    <source>
        <strain evidence="5 6">NM83_B4-11</strain>
    </source>
</reference>
<dbReference type="PROSITE" id="PS00379">
    <property type="entry name" value="CDP_ALCOHOL_P_TRANSF"/>
    <property type="match status" value="1"/>
</dbReference>
<feature type="transmembrane region" description="Helical" evidence="3">
    <location>
        <begin position="252"/>
        <end position="269"/>
    </location>
</feature>
<dbReference type="InterPro" id="IPR000462">
    <property type="entry name" value="CDP-OH_P_trans"/>
</dbReference>
<sequence length="288" mass="31146">MRRPVRPRRGLPLRAVAPNAITALALCSGLSGVQFAIKARMMENDLLLQRGAEYAALHDRIGTHWQLAVMFVLIAGLLDGIDGRIARLLHGQSRFGAELDSLADAISFGVSPALILYLWSLSSLPRFGWIAALMLAVFAALRLARFNAAIDSDEQPHKSAGFLTGVPAPAGAGLALLPMFLWFWTDEPLLRSSYVVAPWTAFAAILMVSSIATWSWGSLRLRRNIRFEALAVVVIIAAAAVTAPWHTVSAISIAYLLAIPFSIAAYGKVKRLRAKTRVTSVQGLPPIA</sequence>
<dbReference type="RefSeq" id="WP_136451178.1">
    <property type="nucleotide sequence ID" value="NZ_SSTI01000004.1"/>
</dbReference>
<feature type="transmembrane region" description="Helical" evidence="3">
    <location>
        <begin position="229"/>
        <end position="246"/>
    </location>
</feature>
<comment type="caution">
    <text evidence="5">The sequence shown here is derived from an EMBL/GenBank/DDBJ whole genome shotgun (WGS) entry which is preliminary data.</text>
</comment>
<keyword evidence="3" id="KW-1133">Transmembrane helix</keyword>
<dbReference type="InterPro" id="IPR043130">
    <property type="entry name" value="CDP-OH_PTrfase_TM_dom"/>
</dbReference>
<dbReference type="Gene3D" id="1.20.120.1760">
    <property type="match status" value="1"/>
</dbReference>
<accession>A0ABY2QLB1</accession>
<evidence type="ECO:0000256" key="3">
    <source>
        <dbReference type="SAM" id="Phobius"/>
    </source>
</evidence>
<dbReference type="EMBL" id="SSTI01000004">
    <property type="protein sequence ID" value="THG40497.1"/>
    <property type="molecule type" value="Genomic_DNA"/>
</dbReference>
<gene>
    <name evidence="5" type="ORF">E5988_06610</name>
</gene>
<organism evidence="5 6">
    <name type="scientific">Sphingomonas olei</name>
    <dbReference type="NCBI Taxonomy" id="1886787"/>
    <lineage>
        <taxon>Bacteria</taxon>
        <taxon>Pseudomonadati</taxon>
        <taxon>Pseudomonadota</taxon>
        <taxon>Alphaproteobacteria</taxon>
        <taxon>Sphingomonadales</taxon>
        <taxon>Sphingomonadaceae</taxon>
        <taxon>Sphingomonas</taxon>
    </lineage>
</organism>
<keyword evidence="6" id="KW-1185">Reference proteome</keyword>
<evidence type="ECO:0000256" key="2">
    <source>
        <dbReference type="RuleBase" id="RU003750"/>
    </source>
</evidence>
<feature type="transmembrane region" description="Helical" evidence="3">
    <location>
        <begin position="127"/>
        <end position="148"/>
    </location>
</feature>
<proteinExistence type="inferred from homology"/>
<dbReference type="InterPro" id="IPR012616">
    <property type="entry name" value="CDP-OH_P_trans_C"/>
</dbReference>
<keyword evidence="1 2" id="KW-0808">Transferase</keyword>
<protein>
    <submittedName>
        <fullName evidence="5">Phosphatidylcholine/phosphatidylserine synthase</fullName>
    </submittedName>
</protein>
<feature type="transmembrane region" description="Helical" evidence="3">
    <location>
        <begin position="160"/>
        <end position="184"/>
    </location>
</feature>